<keyword evidence="6" id="KW-1185">Reference proteome</keyword>
<name>A0AAE0JGC6_9PEZI</name>
<dbReference type="RefSeq" id="XP_062682434.1">
    <property type="nucleotide sequence ID" value="XM_062830434.1"/>
</dbReference>
<dbReference type="GeneID" id="87867588"/>
<dbReference type="SUPFAM" id="SSF49879">
    <property type="entry name" value="SMAD/FHA domain"/>
    <property type="match status" value="1"/>
</dbReference>
<evidence type="ECO:0000256" key="1">
    <source>
        <dbReference type="ARBA" id="ARBA00005575"/>
    </source>
</evidence>
<dbReference type="SMART" id="SM00220">
    <property type="entry name" value="S_TKc"/>
    <property type="match status" value="1"/>
</dbReference>
<dbReference type="InterPro" id="IPR008984">
    <property type="entry name" value="SMAD_FHA_dom_sf"/>
</dbReference>
<comment type="caution">
    <text evidence="5">The sequence shown here is derived from an EMBL/GenBank/DDBJ whole genome shotgun (WGS) entry which is preliminary data.</text>
</comment>
<feature type="compositionally biased region" description="Low complexity" evidence="2">
    <location>
        <begin position="157"/>
        <end position="175"/>
    </location>
</feature>
<evidence type="ECO:0000256" key="2">
    <source>
        <dbReference type="SAM" id="MobiDB-lite"/>
    </source>
</evidence>
<dbReference type="GO" id="GO:0004674">
    <property type="term" value="F:protein serine/threonine kinase activity"/>
    <property type="evidence" value="ECO:0007669"/>
    <property type="project" value="TreeGrafter"/>
</dbReference>
<dbReference type="GO" id="GO:0005737">
    <property type="term" value="C:cytoplasm"/>
    <property type="evidence" value="ECO:0007669"/>
    <property type="project" value="TreeGrafter"/>
</dbReference>
<evidence type="ECO:0000313" key="6">
    <source>
        <dbReference type="Proteomes" id="UP001278500"/>
    </source>
</evidence>
<dbReference type="CDD" id="cd00180">
    <property type="entry name" value="PKc"/>
    <property type="match status" value="1"/>
</dbReference>
<keyword evidence="5" id="KW-0418">Kinase</keyword>
<dbReference type="Proteomes" id="UP001278500">
    <property type="component" value="Unassembled WGS sequence"/>
</dbReference>
<dbReference type="Gene3D" id="2.60.200.20">
    <property type="match status" value="1"/>
</dbReference>
<sequence>MSTFIFSANVVALIQVKISGAQYRIEFTKPPKNGQCWIIGSAPTADVSIGHQTQGISDKHLGLDFGQDGMVIIKIFSSHGTSLAYHSVSDDEKVDSMVHECMGEDSPRAPAWAVPVGQRIHIFLGDPRNPLELTIQAFDHNQHLSDYMEAIKHLKASAPEAAEPTQPQPSKELSPCPSPPPPTPASGVATFMSRALGGMEIATPAMPGGTEMPSLTRFAYDIGKYTYSFLEVTPRSNQMRPGSGRVVKVLSTKTWNVYAAKYFNKRKIHLLYKEFEVFTGAKLRKAPHTIAYFERFLVPRGINKQHMLVMEWCDLGSMVEEGERKSFTYHESCMIVDQVAKALMYLHGQRFVHRDVRPQHILVRSRTTSRLEVCLTDFSSSTKIPIVTDGTNGSRWAEDEAYIAPDAFASSDQLREEHVKNLAAVDIWSLGVIALELLTGSLPTIVYETPQDMQHPILVSGQQFTKALINHRDEMAKTPAAAANGGLVPLIMEMLCPSPYYRMTAQEVAGGTIILVTLMKDDSRMEYYRKKYPGGQFPAVAAPRVHAYNLWRGVA</sequence>
<dbReference type="SUPFAM" id="SSF56112">
    <property type="entry name" value="Protein kinase-like (PK-like)"/>
    <property type="match status" value="1"/>
</dbReference>
<dbReference type="InterPro" id="IPR000719">
    <property type="entry name" value="Prot_kinase_dom"/>
</dbReference>
<protein>
    <submittedName>
        <fullName evidence="5">Kinase-like domain-containing protein</fullName>
    </submittedName>
</protein>
<evidence type="ECO:0000259" key="4">
    <source>
        <dbReference type="PROSITE" id="PS50011"/>
    </source>
</evidence>
<dbReference type="InterPro" id="IPR000253">
    <property type="entry name" value="FHA_dom"/>
</dbReference>
<evidence type="ECO:0000259" key="3">
    <source>
        <dbReference type="PROSITE" id="PS50006"/>
    </source>
</evidence>
<keyword evidence="5" id="KW-0808">Transferase</keyword>
<dbReference type="InterPro" id="IPR011009">
    <property type="entry name" value="Kinase-like_dom_sf"/>
</dbReference>
<feature type="domain" description="FHA" evidence="3">
    <location>
        <begin position="37"/>
        <end position="88"/>
    </location>
</feature>
<accession>A0AAE0JGC6</accession>
<dbReference type="Gene3D" id="1.10.510.10">
    <property type="entry name" value="Transferase(Phosphotransferase) domain 1"/>
    <property type="match status" value="1"/>
</dbReference>
<feature type="region of interest" description="Disordered" evidence="2">
    <location>
        <begin position="157"/>
        <end position="189"/>
    </location>
</feature>
<dbReference type="PANTHER" id="PTHR24361">
    <property type="entry name" value="MITOGEN-ACTIVATED KINASE KINASE KINASE"/>
    <property type="match status" value="1"/>
</dbReference>
<dbReference type="Pfam" id="PF00069">
    <property type="entry name" value="Pkinase"/>
    <property type="match status" value="1"/>
</dbReference>
<feature type="domain" description="Protein kinase" evidence="4">
    <location>
        <begin position="235"/>
        <end position="515"/>
    </location>
</feature>
<evidence type="ECO:0000313" key="5">
    <source>
        <dbReference type="EMBL" id="KAK3347352.1"/>
    </source>
</evidence>
<reference evidence="5" key="1">
    <citation type="journal article" date="2023" name="Mol. Phylogenet. Evol.">
        <title>Genome-scale phylogeny and comparative genomics of the fungal order Sordariales.</title>
        <authorList>
            <person name="Hensen N."/>
            <person name="Bonometti L."/>
            <person name="Westerberg I."/>
            <person name="Brannstrom I.O."/>
            <person name="Guillou S."/>
            <person name="Cros-Aarteil S."/>
            <person name="Calhoun S."/>
            <person name="Haridas S."/>
            <person name="Kuo A."/>
            <person name="Mondo S."/>
            <person name="Pangilinan J."/>
            <person name="Riley R."/>
            <person name="LaButti K."/>
            <person name="Andreopoulos B."/>
            <person name="Lipzen A."/>
            <person name="Chen C."/>
            <person name="Yan M."/>
            <person name="Daum C."/>
            <person name="Ng V."/>
            <person name="Clum A."/>
            <person name="Steindorff A."/>
            <person name="Ohm R.A."/>
            <person name="Martin F."/>
            <person name="Silar P."/>
            <person name="Natvig D.O."/>
            <person name="Lalanne C."/>
            <person name="Gautier V."/>
            <person name="Ament-Velasquez S.L."/>
            <person name="Kruys A."/>
            <person name="Hutchinson M.I."/>
            <person name="Powell A.J."/>
            <person name="Barry K."/>
            <person name="Miller A.N."/>
            <person name="Grigoriev I.V."/>
            <person name="Debuchy R."/>
            <person name="Gladieux P."/>
            <person name="Hiltunen Thoren M."/>
            <person name="Johannesson H."/>
        </authorList>
    </citation>
    <scope>NUCLEOTIDE SEQUENCE</scope>
    <source>
        <strain evidence="5">CBS 560.94</strain>
    </source>
</reference>
<dbReference type="EMBL" id="JAUEPP010000003">
    <property type="protein sequence ID" value="KAK3347352.1"/>
    <property type="molecule type" value="Genomic_DNA"/>
</dbReference>
<dbReference type="PROSITE" id="PS50006">
    <property type="entry name" value="FHA_DOMAIN"/>
    <property type="match status" value="1"/>
</dbReference>
<dbReference type="InterPro" id="IPR053235">
    <property type="entry name" value="Ser_Thr_kinase"/>
</dbReference>
<dbReference type="GO" id="GO:0005524">
    <property type="term" value="F:ATP binding"/>
    <property type="evidence" value="ECO:0007669"/>
    <property type="project" value="InterPro"/>
</dbReference>
<dbReference type="PROSITE" id="PS50011">
    <property type="entry name" value="PROTEIN_KINASE_DOM"/>
    <property type="match status" value="1"/>
</dbReference>
<organism evidence="5 6">
    <name type="scientific">Neurospora tetraspora</name>
    <dbReference type="NCBI Taxonomy" id="94610"/>
    <lineage>
        <taxon>Eukaryota</taxon>
        <taxon>Fungi</taxon>
        <taxon>Dikarya</taxon>
        <taxon>Ascomycota</taxon>
        <taxon>Pezizomycotina</taxon>
        <taxon>Sordariomycetes</taxon>
        <taxon>Sordariomycetidae</taxon>
        <taxon>Sordariales</taxon>
        <taxon>Sordariaceae</taxon>
        <taxon>Neurospora</taxon>
    </lineage>
</organism>
<reference evidence="5" key="2">
    <citation type="submission" date="2023-06" db="EMBL/GenBank/DDBJ databases">
        <authorList>
            <consortium name="Lawrence Berkeley National Laboratory"/>
            <person name="Haridas S."/>
            <person name="Hensen N."/>
            <person name="Bonometti L."/>
            <person name="Westerberg I."/>
            <person name="Brannstrom I.O."/>
            <person name="Guillou S."/>
            <person name="Cros-Aarteil S."/>
            <person name="Calhoun S."/>
            <person name="Kuo A."/>
            <person name="Mondo S."/>
            <person name="Pangilinan J."/>
            <person name="Riley R."/>
            <person name="Labutti K."/>
            <person name="Andreopoulos B."/>
            <person name="Lipzen A."/>
            <person name="Chen C."/>
            <person name="Yanf M."/>
            <person name="Daum C."/>
            <person name="Ng V."/>
            <person name="Clum A."/>
            <person name="Steindorff A."/>
            <person name="Ohm R."/>
            <person name="Martin F."/>
            <person name="Silar P."/>
            <person name="Natvig D."/>
            <person name="Lalanne C."/>
            <person name="Gautier V."/>
            <person name="Ament-Velasquez S.L."/>
            <person name="Kruys A."/>
            <person name="Hutchinson M.I."/>
            <person name="Powell A.J."/>
            <person name="Barry K."/>
            <person name="Miller A.N."/>
            <person name="Grigoriev I.V."/>
            <person name="Debuchy R."/>
            <person name="Gladieux P."/>
            <person name="Thoren M.H."/>
            <person name="Johannesson H."/>
        </authorList>
    </citation>
    <scope>NUCLEOTIDE SEQUENCE</scope>
    <source>
        <strain evidence="5">CBS 560.94</strain>
    </source>
</reference>
<comment type="similarity">
    <text evidence="1">Belongs to the protein kinase superfamily. CAMK Ser/Thr protein kinase family. CHEK2 subfamily.</text>
</comment>
<gene>
    <name evidence="5" type="ORF">B0H65DRAFT_570027</name>
</gene>
<dbReference type="AlphaFoldDB" id="A0AAE0JGC6"/>
<proteinExistence type="inferred from homology"/>